<dbReference type="eggNOG" id="KOG3349">
    <property type="taxonomic scope" value="Eukaryota"/>
</dbReference>
<dbReference type="GO" id="GO:0005829">
    <property type="term" value="C:cytosol"/>
    <property type="evidence" value="ECO:0007669"/>
    <property type="project" value="EnsemblFungi"/>
</dbReference>
<evidence type="ECO:0000256" key="6">
    <source>
        <dbReference type="ARBA" id="ARBA00048184"/>
    </source>
</evidence>
<dbReference type="KEGG" id="ndi:NDAI_0H00440"/>
<comment type="subunit">
    <text evidence="1 7">Heterodimer with ALG14 to form a functional enzyme.</text>
</comment>
<comment type="function">
    <text evidence="4 7">Involved in protein N-glycosylation. Essential for the second step of the dolichol-linked oligosaccharide pathway.</text>
</comment>
<dbReference type="GeneID" id="11495749"/>
<evidence type="ECO:0000256" key="3">
    <source>
        <dbReference type="ARBA" id="ARBA00017468"/>
    </source>
</evidence>
<dbReference type="HOGENOM" id="CLU_085408_2_0_1"/>
<evidence type="ECO:0000313" key="9">
    <source>
        <dbReference type="EMBL" id="CCD26218.1"/>
    </source>
</evidence>
<dbReference type="Proteomes" id="UP000000689">
    <property type="component" value="Chromosome 8"/>
</dbReference>
<name>G0WEK7_NAUDC</name>
<dbReference type="GO" id="GO:0043541">
    <property type="term" value="C:UDP-N-acetylglucosamine transferase complex"/>
    <property type="evidence" value="ECO:0007669"/>
    <property type="project" value="EnsemblFungi"/>
</dbReference>
<keyword evidence="10" id="KW-1185">Reference proteome</keyword>
<dbReference type="RefSeq" id="XP_003671461.1">
    <property type="nucleotide sequence ID" value="XM_003671413.1"/>
</dbReference>
<organism evidence="9 10">
    <name type="scientific">Naumovozyma dairenensis (strain ATCC 10597 / BCRC 20456 / CBS 421 / NBRC 0211 / NRRL Y-12639)</name>
    <name type="common">Saccharomyces dairenensis</name>
    <dbReference type="NCBI Taxonomy" id="1071378"/>
    <lineage>
        <taxon>Eukaryota</taxon>
        <taxon>Fungi</taxon>
        <taxon>Dikarya</taxon>
        <taxon>Ascomycota</taxon>
        <taxon>Saccharomycotina</taxon>
        <taxon>Saccharomycetes</taxon>
        <taxon>Saccharomycetales</taxon>
        <taxon>Saccharomycetaceae</taxon>
        <taxon>Naumovozyma</taxon>
    </lineage>
</organism>
<comment type="subcellular location">
    <subcellularLocation>
        <location evidence="7">Endoplasmic reticulum</location>
    </subcellularLocation>
</comment>
<proteinExistence type="inferred from homology"/>
<comment type="similarity">
    <text evidence="7">Belongs to the glycosyltransferase 28 family.</text>
</comment>
<sequence length="214" mass="23744">MTVGKTLFVTCGATVPFPDLVECVINEKFIVEIIKNGYTRLVVQFGTGYESTFLTLLSGLNIANCTATLSDSKKIPNGDFSIYGSNKTPVCRTFNKTNGHDEVFSIVGFGISMNVEQYIKDNVDLVISHAGTGSILDSLKLKKPLIVCVNTSLMDNHQEQIANKFGSMGYVLACHPKLDELIEKFDESQVYEFKEFPTSKNVKFENLLKTLAYK</sequence>
<dbReference type="Gene3D" id="3.40.50.2000">
    <property type="entry name" value="Glycogen Phosphorylase B"/>
    <property type="match status" value="1"/>
</dbReference>
<accession>G0WEK7</accession>
<evidence type="ECO:0000256" key="5">
    <source>
        <dbReference type="ARBA" id="ARBA00032061"/>
    </source>
</evidence>
<dbReference type="InterPro" id="IPR007235">
    <property type="entry name" value="Glyco_trans_28_C"/>
</dbReference>
<keyword evidence="7" id="KW-0328">Glycosyltransferase</keyword>
<dbReference type="GO" id="GO:0098548">
    <property type="term" value="C:cytoplasmic side of Golgi membrane"/>
    <property type="evidence" value="ECO:0007669"/>
    <property type="project" value="EnsemblFungi"/>
</dbReference>
<dbReference type="PANTHER" id="PTHR47043">
    <property type="entry name" value="UDP-N-ACETYLGLUCOSAMINE TRANSFERASE SUBUNIT ALG13"/>
    <property type="match status" value="1"/>
</dbReference>
<evidence type="ECO:0000256" key="4">
    <source>
        <dbReference type="ARBA" id="ARBA00024804"/>
    </source>
</evidence>
<dbReference type="GO" id="GO:0006488">
    <property type="term" value="P:dolichol-linked oligosaccharide biosynthetic process"/>
    <property type="evidence" value="ECO:0007669"/>
    <property type="project" value="EnsemblFungi"/>
</dbReference>
<evidence type="ECO:0000259" key="8">
    <source>
        <dbReference type="Pfam" id="PF04101"/>
    </source>
</evidence>
<dbReference type="GO" id="GO:0004577">
    <property type="term" value="F:N-acetylglucosaminyldiphosphodolichol N-acetylglucosaminyltransferase activity"/>
    <property type="evidence" value="ECO:0007669"/>
    <property type="project" value="UniProtKB-EC"/>
</dbReference>
<dbReference type="EC" id="2.4.1.141" evidence="2 7"/>
<reference evidence="9 10" key="1">
    <citation type="journal article" date="2011" name="Proc. Natl. Acad. Sci. U.S.A.">
        <title>Evolutionary erosion of yeast sex chromosomes by mating-type switching accidents.</title>
        <authorList>
            <person name="Gordon J.L."/>
            <person name="Armisen D."/>
            <person name="Proux-Wera E."/>
            <person name="Oheigeartaigh S.S."/>
            <person name="Byrne K.P."/>
            <person name="Wolfe K.H."/>
        </authorList>
    </citation>
    <scope>NUCLEOTIDE SEQUENCE [LARGE SCALE GENOMIC DNA]</scope>
    <source>
        <strain evidence="10">ATCC 10597 / BCRC 20456 / CBS 421 / NBRC 0211 / NRRL Y-12639</strain>
    </source>
</reference>
<dbReference type="InterPro" id="IPR052474">
    <property type="entry name" value="UDP-GlcNAc_transferase"/>
</dbReference>
<dbReference type="GO" id="GO:0042802">
    <property type="term" value="F:identical protein binding"/>
    <property type="evidence" value="ECO:0007669"/>
    <property type="project" value="EnsemblFungi"/>
</dbReference>
<dbReference type="STRING" id="1071378.G0WEK7"/>
<evidence type="ECO:0000256" key="1">
    <source>
        <dbReference type="ARBA" id="ARBA00011198"/>
    </source>
</evidence>
<keyword evidence="7" id="KW-0808">Transferase</keyword>
<dbReference type="PANTHER" id="PTHR47043:SF1">
    <property type="entry name" value="UDP-N-ACETYLGLUCOSAMINE TRANSFERASE SUBUNIT ALG13"/>
    <property type="match status" value="1"/>
</dbReference>
<evidence type="ECO:0000313" key="10">
    <source>
        <dbReference type="Proteomes" id="UP000000689"/>
    </source>
</evidence>
<comment type="catalytic activity">
    <reaction evidence="6">
        <text>an N-acetyl-alpha-D-glucosaminyl-diphospho-di-trans,poly-cis-dolichol + UDP-N-acetyl-alpha-D-glucosamine = an N,N'-diacetylchitobiosyl-diphospho-di-trans,poly-cis-dolichol + UDP + H(+)</text>
        <dbReference type="Rhea" id="RHEA:23380"/>
        <dbReference type="Rhea" id="RHEA-COMP:19507"/>
        <dbReference type="Rhea" id="RHEA-COMP:19510"/>
        <dbReference type="ChEBI" id="CHEBI:15378"/>
        <dbReference type="ChEBI" id="CHEBI:57269"/>
        <dbReference type="ChEBI" id="CHEBI:57705"/>
        <dbReference type="ChEBI" id="CHEBI:58223"/>
        <dbReference type="ChEBI" id="CHEBI:58427"/>
        <dbReference type="EC" id="2.4.1.141"/>
    </reaction>
</comment>
<keyword evidence="7" id="KW-0256">Endoplasmic reticulum</keyword>
<dbReference type="OMA" id="ILDAWKM"/>
<evidence type="ECO:0000256" key="2">
    <source>
        <dbReference type="ARBA" id="ARBA00012614"/>
    </source>
</evidence>
<dbReference type="AlphaFoldDB" id="G0WEK7"/>
<dbReference type="EMBL" id="HE580274">
    <property type="protein sequence ID" value="CCD26218.1"/>
    <property type="molecule type" value="Genomic_DNA"/>
</dbReference>
<dbReference type="OrthoDB" id="20273at2759"/>
<dbReference type="Pfam" id="PF04101">
    <property type="entry name" value="Glyco_tran_28_C"/>
    <property type="match status" value="1"/>
</dbReference>
<gene>
    <name evidence="9" type="primary">NDAI0H00440</name>
    <name evidence="7" type="synonym">ALG13</name>
    <name evidence="9" type="ordered locus">NDAI_0H00440</name>
</gene>
<feature type="domain" description="Glycosyl transferase family 28 C-terminal" evidence="8">
    <location>
        <begin position="104"/>
        <end position="206"/>
    </location>
</feature>
<protein>
    <recommendedName>
        <fullName evidence="3 7">UDP-N-acetylglucosamine transferase subunit ALG13</fullName>
        <ecNumber evidence="2 7">2.4.1.141</ecNumber>
    </recommendedName>
    <alternativeName>
        <fullName evidence="5 7">Asparagine-linked glycosylation protein 13</fullName>
    </alternativeName>
</protein>
<evidence type="ECO:0000256" key="7">
    <source>
        <dbReference type="RuleBase" id="RU362128"/>
    </source>
</evidence>